<evidence type="ECO:0000256" key="1">
    <source>
        <dbReference type="ARBA" id="ARBA00008876"/>
    </source>
</evidence>
<name>A0A1M4X4J6_9THEO</name>
<evidence type="ECO:0000256" key="6">
    <source>
        <dbReference type="ARBA" id="ARBA00023239"/>
    </source>
</evidence>
<dbReference type="NCBIfam" id="NF004885">
    <property type="entry name" value="PRK06246.1"/>
    <property type="match status" value="1"/>
</dbReference>
<comment type="similarity">
    <text evidence="1">Belongs to the class-I fumarase family.</text>
</comment>
<evidence type="ECO:0000256" key="5">
    <source>
        <dbReference type="ARBA" id="ARBA00023014"/>
    </source>
</evidence>
<dbReference type="GO" id="GO:0016829">
    <property type="term" value="F:lyase activity"/>
    <property type="evidence" value="ECO:0007669"/>
    <property type="project" value="UniProtKB-KW"/>
</dbReference>
<evidence type="ECO:0000313" key="9">
    <source>
        <dbReference type="Proteomes" id="UP000184088"/>
    </source>
</evidence>
<dbReference type="EMBL" id="FQVH01000007">
    <property type="protein sequence ID" value="SHE88367.1"/>
    <property type="molecule type" value="Genomic_DNA"/>
</dbReference>
<dbReference type="AlphaFoldDB" id="A0A1M4X4J6"/>
<sequence length="281" mass="30418">MILKEIKAADITAAVRDLCISSNCNLNKDVLDKINEALDTEEISHAKEILQMIIENQEIARQSQLPICQDTGIAVVFVELGQDVHIIGGNLKDAINEGVRIGYKEGYLRKSVVADPLMDRVNTGDNTPAIIHVEVVEGDKIRIVVCPKGAGSENMSSLAMLKPADGVEGVKRFVLDTVKKAGANPCPPIIVGVGIGGNFEYAPYLAKKALTRPIDIRHPVYGWLEEQLLREINKLGIGPQGLGGSTTALAVNIEVYPTHIAQLPVAVNISCHVTRHREVVL</sequence>
<gene>
    <name evidence="8" type="ORF">SAMN02746089_00945</name>
</gene>
<protein>
    <submittedName>
        <fullName evidence="8">Fumarate hydratase subunit alpha</fullName>
    </submittedName>
</protein>
<feature type="domain" description="Fe-S hydro-lyase tartrate dehydratase alpha-type catalytic" evidence="7">
    <location>
        <begin position="13"/>
        <end position="279"/>
    </location>
</feature>
<keyword evidence="6" id="KW-0456">Lyase</keyword>
<dbReference type="Proteomes" id="UP000184088">
    <property type="component" value="Unassembled WGS sequence"/>
</dbReference>
<organism evidence="8 9">
    <name type="scientific">Caldanaerobius fijiensis DSM 17918</name>
    <dbReference type="NCBI Taxonomy" id="1121256"/>
    <lineage>
        <taxon>Bacteria</taxon>
        <taxon>Bacillati</taxon>
        <taxon>Bacillota</taxon>
        <taxon>Clostridia</taxon>
        <taxon>Thermoanaerobacterales</taxon>
        <taxon>Thermoanaerobacteraceae</taxon>
        <taxon>Caldanaerobius</taxon>
    </lineage>
</organism>
<dbReference type="GO" id="GO:0046872">
    <property type="term" value="F:metal ion binding"/>
    <property type="evidence" value="ECO:0007669"/>
    <property type="project" value="UniProtKB-KW"/>
</dbReference>
<dbReference type="PANTHER" id="PTHR30389">
    <property type="entry name" value="FUMARATE HYDRATASE-RELATED"/>
    <property type="match status" value="1"/>
</dbReference>
<dbReference type="InterPro" id="IPR051208">
    <property type="entry name" value="Class-I_Fumarase/Tartrate_DH"/>
</dbReference>
<evidence type="ECO:0000256" key="3">
    <source>
        <dbReference type="ARBA" id="ARBA00022723"/>
    </source>
</evidence>
<keyword evidence="5" id="KW-0411">Iron-sulfur</keyword>
<evidence type="ECO:0000256" key="2">
    <source>
        <dbReference type="ARBA" id="ARBA00022485"/>
    </source>
</evidence>
<dbReference type="PANTHER" id="PTHR30389:SF17">
    <property type="entry name" value="L(+)-TARTRATE DEHYDRATASE SUBUNIT ALPHA-RELATED"/>
    <property type="match status" value="1"/>
</dbReference>
<keyword evidence="3" id="KW-0479">Metal-binding</keyword>
<evidence type="ECO:0000313" key="8">
    <source>
        <dbReference type="EMBL" id="SHE88367.1"/>
    </source>
</evidence>
<keyword evidence="9" id="KW-1185">Reference proteome</keyword>
<evidence type="ECO:0000259" key="7">
    <source>
        <dbReference type="Pfam" id="PF05681"/>
    </source>
</evidence>
<dbReference type="Pfam" id="PF05681">
    <property type="entry name" value="Fumerase"/>
    <property type="match status" value="1"/>
</dbReference>
<keyword evidence="2" id="KW-0004">4Fe-4S</keyword>
<accession>A0A1M4X4J6</accession>
<dbReference type="GO" id="GO:0051539">
    <property type="term" value="F:4 iron, 4 sulfur cluster binding"/>
    <property type="evidence" value="ECO:0007669"/>
    <property type="project" value="UniProtKB-KW"/>
</dbReference>
<keyword evidence="4" id="KW-0408">Iron</keyword>
<dbReference type="InterPro" id="IPR004646">
    <property type="entry name" value="Fe-S_hydro-lyase_TtdA-typ_cat"/>
</dbReference>
<reference evidence="8 9" key="1">
    <citation type="submission" date="2016-11" db="EMBL/GenBank/DDBJ databases">
        <authorList>
            <person name="Jaros S."/>
            <person name="Januszkiewicz K."/>
            <person name="Wedrychowicz H."/>
        </authorList>
    </citation>
    <scope>NUCLEOTIDE SEQUENCE [LARGE SCALE GENOMIC DNA]</scope>
    <source>
        <strain evidence="8 9">DSM 17918</strain>
    </source>
</reference>
<proteinExistence type="inferred from homology"/>
<evidence type="ECO:0000256" key="4">
    <source>
        <dbReference type="ARBA" id="ARBA00023004"/>
    </source>
</evidence>
<dbReference type="STRING" id="1121256.SAMN02746089_00945"/>
<dbReference type="NCBIfam" id="TIGR00722">
    <property type="entry name" value="ttdA_fumA_fumB"/>
    <property type="match status" value="1"/>
</dbReference>